<evidence type="ECO:0008006" key="5">
    <source>
        <dbReference type="Google" id="ProtNLM"/>
    </source>
</evidence>
<dbReference type="VEuPathDB" id="TrichDB:TVAG_260140"/>
<reference evidence="3" key="1">
    <citation type="submission" date="2006-10" db="EMBL/GenBank/DDBJ databases">
        <authorList>
            <person name="Amadeo P."/>
            <person name="Zhao Q."/>
            <person name="Wortman J."/>
            <person name="Fraser-Liggett C."/>
            <person name="Carlton J."/>
        </authorList>
    </citation>
    <scope>NUCLEOTIDE SEQUENCE</scope>
    <source>
        <strain evidence="3">G3</strain>
    </source>
</reference>
<gene>
    <name evidence="3" type="ORF">TVAG_260140</name>
</gene>
<protein>
    <recommendedName>
        <fullName evidence="5">Right handed beta helix domain-containing protein</fullName>
    </recommendedName>
</protein>
<keyword evidence="4" id="KW-1185">Reference proteome</keyword>
<dbReference type="AlphaFoldDB" id="A2E8U7"/>
<organism evidence="3 4">
    <name type="scientific">Trichomonas vaginalis (strain ATCC PRA-98 / G3)</name>
    <dbReference type="NCBI Taxonomy" id="412133"/>
    <lineage>
        <taxon>Eukaryota</taxon>
        <taxon>Metamonada</taxon>
        <taxon>Parabasalia</taxon>
        <taxon>Trichomonadida</taxon>
        <taxon>Trichomonadidae</taxon>
        <taxon>Trichomonas</taxon>
    </lineage>
</organism>
<feature type="transmembrane region" description="Helical" evidence="2">
    <location>
        <begin position="762"/>
        <end position="783"/>
    </location>
</feature>
<keyword evidence="2" id="KW-0812">Transmembrane</keyword>
<dbReference type="SUPFAM" id="SSF51126">
    <property type="entry name" value="Pectin lyase-like"/>
    <property type="match status" value="1"/>
</dbReference>
<reference evidence="3" key="2">
    <citation type="journal article" date="2007" name="Science">
        <title>Draft genome sequence of the sexually transmitted pathogen Trichomonas vaginalis.</title>
        <authorList>
            <person name="Carlton J.M."/>
            <person name="Hirt R.P."/>
            <person name="Silva J.C."/>
            <person name="Delcher A.L."/>
            <person name="Schatz M."/>
            <person name="Zhao Q."/>
            <person name="Wortman J.R."/>
            <person name="Bidwell S.L."/>
            <person name="Alsmark U.C.M."/>
            <person name="Besteiro S."/>
            <person name="Sicheritz-Ponten T."/>
            <person name="Noel C.J."/>
            <person name="Dacks J.B."/>
            <person name="Foster P.G."/>
            <person name="Simillion C."/>
            <person name="Van de Peer Y."/>
            <person name="Miranda-Saavedra D."/>
            <person name="Barton G.J."/>
            <person name="Westrop G.D."/>
            <person name="Mueller S."/>
            <person name="Dessi D."/>
            <person name="Fiori P.L."/>
            <person name="Ren Q."/>
            <person name="Paulsen I."/>
            <person name="Zhang H."/>
            <person name="Bastida-Corcuera F.D."/>
            <person name="Simoes-Barbosa A."/>
            <person name="Brown M.T."/>
            <person name="Hayes R.D."/>
            <person name="Mukherjee M."/>
            <person name="Okumura C.Y."/>
            <person name="Schneider R."/>
            <person name="Smith A.J."/>
            <person name="Vanacova S."/>
            <person name="Villalvazo M."/>
            <person name="Haas B.J."/>
            <person name="Pertea M."/>
            <person name="Feldblyum T.V."/>
            <person name="Utterback T.R."/>
            <person name="Shu C.L."/>
            <person name="Osoegawa K."/>
            <person name="de Jong P.J."/>
            <person name="Hrdy I."/>
            <person name="Horvathova L."/>
            <person name="Zubacova Z."/>
            <person name="Dolezal P."/>
            <person name="Malik S.B."/>
            <person name="Logsdon J.M. Jr."/>
            <person name="Henze K."/>
            <person name="Gupta A."/>
            <person name="Wang C.C."/>
            <person name="Dunne R.L."/>
            <person name="Upcroft J.A."/>
            <person name="Upcroft P."/>
            <person name="White O."/>
            <person name="Salzberg S.L."/>
            <person name="Tang P."/>
            <person name="Chiu C.-H."/>
            <person name="Lee Y.-S."/>
            <person name="Embley T.M."/>
            <person name="Coombs G.H."/>
            <person name="Mottram J.C."/>
            <person name="Tachezy J."/>
            <person name="Fraser-Liggett C.M."/>
            <person name="Johnson P.J."/>
        </authorList>
    </citation>
    <scope>NUCLEOTIDE SEQUENCE [LARGE SCALE GENOMIC DNA]</scope>
    <source>
        <strain evidence="3">G3</strain>
    </source>
</reference>
<sequence>MFFVLPFRILSATWEEISEETGFIIDHEKTQRFVVPEIKKTTGIEPKLYSKIQNQKHISDDAPFVGIIDCIFQDISDENNPVIKLSSSSTIIKSTKVTGISKSPVISLTNCMNSKIESSNFTDITQSSVISFSFCHNIVIKTCQFDSIISTDQTFESIIKMDTCTFILINESSVANCDIYSSPILASKCNSVTFNRLNLHNCKFTLPGFICLSSCDNAVVQNTRFVENECHSHSCGILCMETTISLAHCSFIRNKVVTDDFNVPEILNSLYFSSAGVGITFVITSSFANPLKIPISMKNIQFLDNSGQEKQKTKTYNAIDFCSLTNRISFEGTIYFNLYNENQFQTFGKIDTSLFNFGISEDIYSKIEEEPLSFEVNNNVQPFMPSFVNFKDTRGSYDKSFYVNTTLSYICIDRCIFKDCVFLNDNSYDTSVVHIDLRGSGAIAISNTQFKDNLVYASTVEIINSYALSLSDVEFNHNTGLYSGALFAHSIKKVRLSDVTFLRNMAFTQGTCSFYQCDDVSIVGSIFRRNQGFLTGSGIVSSNSKIQVRDTEFLRNIIDFEASQLSTLYTKFQSSMLLSVSHYLYSDVITHKETGIAISLYDSSSISLTNGVFSDNNIDSDNETDSTNTIVVAAYDIYADTSSTVNSGNSCTDSNIKSTSSNVKLIFDPDTCELNTTYDYDEVFVPKEVETIVYDIEGVPESEYRITKRTVMMPLYNPDDRSLITSVIVDKRPNETDTSQNPTQTVEPEKKIYEDKIPKTTIIIVSCICVCILVVSIPILYIFRRKPEQNEAEGDEKIEDGLLDQDAIETRDI</sequence>
<dbReference type="KEGG" id="tva:4768866"/>
<dbReference type="VEuPathDB" id="TrichDB:TVAGG3_0926700"/>
<keyword evidence="2" id="KW-0472">Membrane</keyword>
<proteinExistence type="predicted"/>
<feature type="region of interest" description="Disordered" evidence="1">
    <location>
        <begin position="793"/>
        <end position="813"/>
    </location>
</feature>
<dbReference type="InParanoid" id="A2E8U7"/>
<evidence type="ECO:0000313" key="4">
    <source>
        <dbReference type="Proteomes" id="UP000001542"/>
    </source>
</evidence>
<feature type="compositionally biased region" description="Acidic residues" evidence="1">
    <location>
        <begin position="793"/>
        <end position="807"/>
    </location>
</feature>
<dbReference type="EMBL" id="DS113329">
    <property type="protein sequence ID" value="EAY10929.1"/>
    <property type="molecule type" value="Genomic_DNA"/>
</dbReference>
<evidence type="ECO:0000313" key="3">
    <source>
        <dbReference type="EMBL" id="EAY10929.1"/>
    </source>
</evidence>
<dbReference type="Proteomes" id="UP000001542">
    <property type="component" value="Unassembled WGS sequence"/>
</dbReference>
<name>A2E8U7_TRIV3</name>
<evidence type="ECO:0000256" key="2">
    <source>
        <dbReference type="SAM" id="Phobius"/>
    </source>
</evidence>
<keyword evidence="2" id="KW-1133">Transmembrane helix</keyword>
<dbReference type="RefSeq" id="XP_001323152.1">
    <property type="nucleotide sequence ID" value="XM_001323117.1"/>
</dbReference>
<dbReference type="InterPro" id="IPR011050">
    <property type="entry name" value="Pectin_lyase_fold/virulence"/>
</dbReference>
<accession>A2E8U7</accession>
<evidence type="ECO:0000256" key="1">
    <source>
        <dbReference type="SAM" id="MobiDB-lite"/>
    </source>
</evidence>